<evidence type="ECO:0000313" key="2">
    <source>
        <dbReference type="EMBL" id="MDT0621153.1"/>
    </source>
</evidence>
<sequence length="394" mass="45527">MDKKFFKNLLVLLAITLSFNNAVGQISFEKAYYFDNDKNRIDGFIKNIDWESNPTEFQFKTDLDAQFVTLSIESVSGFEIENQFKYFRSKVLIDRSSNAMSQLGYERNPSLKEETLFLKILIEGEYVLYEYVDQSLRRFFYGKKDMIPELLVYKRYKQNDNIIGTNQLYKQQIKNTISCDVITLKRLNSLNYEKSSLKKFFKEINNCFGNSTVVEYDKEKTKFNFYLKAGISTNSIQTAIDQVYEVNGLIGYRFGAELEFVFPFNKNKWAAVIDPNYRLVSNETSTSNGVDVTVEFSSLEFPIGLRHYFFLNDKSKLFLEAYTNIEFGFNPSLTVGTDKREGKAESNFSVGGGYNHKGKFSIGLRVETPQDILSNFVNIEGRFWSASLLVGLKL</sequence>
<organism evidence="2 3">
    <name type="scientific">Croceitalea vernalis</name>
    <dbReference type="NCBI Taxonomy" id="3075599"/>
    <lineage>
        <taxon>Bacteria</taxon>
        <taxon>Pseudomonadati</taxon>
        <taxon>Bacteroidota</taxon>
        <taxon>Flavobacteriia</taxon>
        <taxon>Flavobacteriales</taxon>
        <taxon>Flavobacteriaceae</taxon>
        <taxon>Croceitalea</taxon>
    </lineage>
</organism>
<feature type="chain" id="PRO_5046943915" description="Outer membrane protein beta-barrel domain-containing protein" evidence="1">
    <location>
        <begin position="25"/>
        <end position="394"/>
    </location>
</feature>
<dbReference type="RefSeq" id="WP_311387314.1">
    <property type="nucleotide sequence ID" value="NZ_JAVRHU010000001.1"/>
</dbReference>
<evidence type="ECO:0000256" key="1">
    <source>
        <dbReference type="SAM" id="SignalP"/>
    </source>
</evidence>
<comment type="caution">
    <text evidence="2">The sequence shown here is derived from an EMBL/GenBank/DDBJ whole genome shotgun (WGS) entry which is preliminary data.</text>
</comment>
<accession>A0ABU3BG89</accession>
<feature type="signal peptide" evidence="1">
    <location>
        <begin position="1"/>
        <end position="24"/>
    </location>
</feature>
<name>A0ABU3BG89_9FLAO</name>
<keyword evidence="3" id="KW-1185">Reference proteome</keyword>
<evidence type="ECO:0008006" key="4">
    <source>
        <dbReference type="Google" id="ProtNLM"/>
    </source>
</evidence>
<gene>
    <name evidence="2" type="ORF">RM520_05930</name>
</gene>
<evidence type="ECO:0000313" key="3">
    <source>
        <dbReference type="Proteomes" id="UP001250662"/>
    </source>
</evidence>
<reference evidence="2 3" key="1">
    <citation type="submission" date="2023-09" db="EMBL/GenBank/DDBJ databases">
        <authorList>
            <person name="Rey-Velasco X."/>
        </authorList>
    </citation>
    <scope>NUCLEOTIDE SEQUENCE [LARGE SCALE GENOMIC DNA]</scope>
    <source>
        <strain evidence="2 3">P007</strain>
    </source>
</reference>
<proteinExistence type="predicted"/>
<protein>
    <recommendedName>
        <fullName evidence="4">Outer membrane protein beta-barrel domain-containing protein</fullName>
    </recommendedName>
</protein>
<keyword evidence="1" id="KW-0732">Signal</keyword>
<dbReference type="EMBL" id="JAVRHU010000001">
    <property type="protein sequence ID" value="MDT0621153.1"/>
    <property type="molecule type" value="Genomic_DNA"/>
</dbReference>
<dbReference type="Proteomes" id="UP001250662">
    <property type="component" value="Unassembled WGS sequence"/>
</dbReference>